<reference evidence="1 2" key="2">
    <citation type="submission" date="2020-03" db="EMBL/GenBank/DDBJ databases">
        <title>Campylobacter portucalensis sp. nov., a new species of Campylobacter isolated from the reproductive tract of bulls.</title>
        <authorList>
            <person name="Silva M.F."/>
            <person name="Pereira G."/>
            <person name="Carneiro C."/>
            <person name="Hemphill A."/>
            <person name="Mateus L."/>
            <person name="Lopes-Da-Costa L."/>
            <person name="Silva E."/>
        </authorList>
    </citation>
    <scope>NUCLEOTIDE SEQUENCE [LARGE SCALE GENOMIC DNA]</scope>
    <source>
        <strain evidence="1 2">FMV-PI01</strain>
    </source>
</reference>
<organism evidence="1 2">
    <name type="scientific">Campylobacter portucalensis</name>
    <dbReference type="NCBI Taxonomy" id="2608384"/>
    <lineage>
        <taxon>Bacteria</taxon>
        <taxon>Pseudomonadati</taxon>
        <taxon>Campylobacterota</taxon>
        <taxon>Epsilonproteobacteria</taxon>
        <taxon>Campylobacterales</taxon>
        <taxon>Campylobacteraceae</taxon>
        <taxon>Campylobacter</taxon>
    </lineage>
</organism>
<sequence length="92" mass="10797">MVSKIKSEITNSDFKIYSIENTFNEPYKSKITEETMNKLLSEKAENKLIRDADLTLATSVFIVSEKDETEFFIYRITRKDKECNRAMTLQCK</sequence>
<reference evidence="1 2" key="1">
    <citation type="submission" date="2019-09" db="EMBL/GenBank/DDBJ databases">
        <authorList>
            <person name="Silva M."/>
            <person name="Pereira G."/>
            <person name="Lopes-Da-Costa L."/>
            <person name="Silva E."/>
        </authorList>
    </citation>
    <scope>NUCLEOTIDE SEQUENCE [LARGE SCALE GENOMIC DNA]</scope>
    <source>
        <strain evidence="1 2">FMV-PI01</strain>
    </source>
</reference>
<gene>
    <name evidence="1" type="ORF">F1B92_04300</name>
</gene>
<dbReference type="AlphaFoldDB" id="A0A6L5WGU5"/>
<dbReference type="EMBL" id="VWSJ01000012">
    <property type="protein sequence ID" value="MSN96408.1"/>
    <property type="molecule type" value="Genomic_DNA"/>
</dbReference>
<keyword evidence="2" id="KW-1185">Reference proteome</keyword>
<evidence type="ECO:0000313" key="1">
    <source>
        <dbReference type="EMBL" id="MSN96408.1"/>
    </source>
</evidence>
<protein>
    <submittedName>
        <fullName evidence="1">Uncharacterized protein</fullName>
    </submittedName>
</protein>
<name>A0A6L5WGU5_9BACT</name>
<dbReference type="Proteomes" id="UP000476338">
    <property type="component" value="Unassembled WGS sequence"/>
</dbReference>
<dbReference type="RefSeq" id="WP_154570674.1">
    <property type="nucleotide sequence ID" value="NZ_VWSJ01000012.1"/>
</dbReference>
<comment type="caution">
    <text evidence="1">The sequence shown here is derived from an EMBL/GenBank/DDBJ whole genome shotgun (WGS) entry which is preliminary data.</text>
</comment>
<evidence type="ECO:0000313" key="2">
    <source>
        <dbReference type="Proteomes" id="UP000476338"/>
    </source>
</evidence>
<proteinExistence type="predicted"/>
<accession>A0A6L5WGU5</accession>